<dbReference type="GO" id="GO:0005524">
    <property type="term" value="F:ATP binding"/>
    <property type="evidence" value="ECO:0007669"/>
    <property type="project" value="InterPro"/>
</dbReference>
<dbReference type="PROSITE" id="PS50088">
    <property type="entry name" value="ANK_REPEAT"/>
    <property type="match status" value="1"/>
</dbReference>
<dbReference type="GO" id="GO:0004672">
    <property type="term" value="F:protein kinase activity"/>
    <property type="evidence" value="ECO:0007669"/>
    <property type="project" value="InterPro"/>
</dbReference>
<dbReference type="Proteomes" id="UP000235786">
    <property type="component" value="Unassembled WGS sequence"/>
</dbReference>
<dbReference type="SUPFAM" id="SSF48403">
    <property type="entry name" value="Ankyrin repeat"/>
    <property type="match status" value="1"/>
</dbReference>
<evidence type="ECO:0000256" key="1">
    <source>
        <dbReference type="PROSITE-ProRule" id="PRU00023"/>
    </source>
</evidence>
<evidence type="ECO:0000313" key="3">
    <source>
        <dbReference type="EMBL" id="PMD41959.1"/>
    </source>
</evidence>
<dbReference type="OrthoDB" id="5986190at2759"/>
<keyword evidence="1" id="KW-0040">ANK repeat</keyword>
<dbReference type="InterPro" id="IPR002110">
    <property type="entry name" value="Ankyrin_rpt"/>
</dbReference>
<dbReference type="InterPro" id="IPR036770">
    <property type="entry name" value="Ankyrin_rpt-contain_sf"/>
</dbReference>
<dbReference type="EMBL" id="KZ613944">
    <property type="protein sequence ID" value="PMD41959.1"/>
    <property type="molecule type" value="Genomic_DNA"/>
</dbReference>
<dbReference type="AlphaFoldDB" id="A0A2J6RTW0"/>
<organism evidence="3 4">
    <name type="scientific">Hyaloscypha variabilis (strain UAMH 11265 / GT02V1 / F)</name>
    <name type="common">Meliniomyces variabilis</name>
    <dbReference type="NCBI Taxonomy" id="1149755"/>
    <lineage>
        <taxon>Eukaryota</taxon>
        <taxon>Fungi</taxon>
        <taxon>Dikarya</taxon>
        <taxon>Ascomycota</taxon>
        <taxon>Pezizomycotina</taxon>
        <taxon>Leotiomycetes</taxon>
        <taxon>Helotiales</taxon>
        <taxon>Hyaloscyphaceae</taxon>
        <taxon>Hyaloscypha</taxon>
        <taxon>Hyaloscypha variabilis</taxon>
    </lineage>
</organism>
<name>A0A2J6RTW0_HYAVF</name>
<proteinExistence type="predicted"/>
<dbReference type="Gene3D" id="1.10.510.10">
    <property type="entry name" value="Transferase(Phosphotransferase) domain 1"/>
    <property type="match status" value="1"/>
</dbReference>
<dbReference type="Pfam" id="PF00023">
    <property type="entry name" value="Ank"/>
    <property type="match status" value="1"/>
</dbReference>
<feature type="repeat" description="ANK" evidence="1">
    <location>
        <begin position="420"/>
        <end position="452"/>
    </location>
</feature>
<accession>A0A2J6RTW0</accession>
<evidence type="ECO:0000259" key="2">
    <source>
        <dbReference type="SMART" id="SM00220"/>
    </source>
</evidence>
<reference evidence="3 4" key="1">
    <citation type="submission" date="2016-04" db="EMBL/GenBank/DDBJ databases">
        <title>A degradative enzymes factory behind the ericoid mycorrhizal symbiosis.</title>
        <authorList>
            <consortium name="DOE Joint Genome Institute"/>
            <person name="Martino E."/>
            <person name="Morin E."/>
            <person name="Grelet G."/>
            <person name="Kuo A."/>
            <person name="Kohler A."/>
            <person name="Daghino S."/>
            <person name="Barry K."/>
            <person name="Choi C."/>
            <person name="Cichocki N."/>
            <person name="Clum A."/>
            <person name="Copeland A."/>
            <person name="Hainaut M."/>
            <person name="Haridas S."/>
            <person name="Labutti K."/>
            <person name="Lindquist E."/>
            <person name="Lipzen A."/>
            <person name="Khouja H.-R."/>
            <person name="Murat C."/>
            <person name="Ohm R."/>
            <person name="Olson A."/>
            <person name="Spatafora J."/>
            <person name="Veneault-Fourrey C."/>
            <person name="Henrissat B."/>
            <person name="Grigoriev I."/>
            <person name="Martin F."/>
            <person name="Perotto S."/>
        </authorList>
    </citation>
    <scope>NUCLEOTIDE SEQUENCE [LARGE SCALE GENOMIC DNA]</scope>
    <source>
        <strain evidence="3 4">F</strain>
    </source>
</reference>
<protein>
    <recommendedName>
        <fullName evidence="2">Protein kinase domain-containing protein</fullName>
    </recommendedName>
</protein>
<dbReference type="SMART" id="SM00220">
    <property type="entry name" value="S_TKc"/>
    <property type="match status" value="1"/>
</dbReference>
<evidence type="ECO:0000313" key="4">
    <source>
        <dbReference type="Proteomes" id="UP000235786"/>
    </source>
</evidence>
<feature type="domain" description="Protein kinase" evidence="2">
    <location>
        <begin position="142"/>
        <end position="379"/>
    </location>
</feature>
<gene>
    <name evidence="3" type="ORF">L207DRAFT_528544</name>
</gene>
<dbReference type="InterPro" id="IPR011009">
    <property type="entry name" value="Kinase-like_dom_sf"/>
</dbReference>
<dbReference type="Gene3D" id="1.25.40.20">
    <property type="entry name" value="Ankyrin repeat-containing domain"/>
    <property type="match status" value="1"/>
</dbReference>
<dbReference type="SUPFAM" id="SSF56112">
    <property type="entry name" value="Protein kinase-like (PK-like)"/>
    <property type="match status" value="1"/>
</dbReference>
<keyword evidence="4" id="KW-1185">Reference proteome</keyword>
<dbReference type="InterPro" id="IPR000719">
    <property type="entry name" value="Prot_kinase_dom"/>
</dbReference>
<sequence>MRIKSPVVSSELPRVLGGLSKKLEKFSKKARCKALKSGYLIRYFCHNKQLQDDRLPFSISYPASFEHYRNSADHDDKFWEKFCHAQWPFCAVKFLVSNTSLEKNAILPIVSKSQVGEGQGFTLYKIDVHEACNFLHYPQRSAKVITFLGTSYAYAHTVLSDTRQISSSQSQNTFLLKTYHSPEAKANFKTEVEALGDLAAAAIVGFYGSFQKDQTYSIIFQYADRTLEDYFRNKPPIEDENIDKIWKMLFSLIHRASWMQCNRERYLLEKNSVATRTKAEIWSLGCLFSEAATWLVFGYNGILAYRQKRATANKGNHTFHDGERVLVAVNEQHEQLLQRIGDEDYITKNVIDNIVKLMLEVSENRMKDTDIRPLCYDTLYEVSWGPPRDQFTRLAWKGDLSQIQPLIEAGSINLNSLDDAGWTPLAYAAVYKWKEIVDALLKHGAIPSLQTRNGHTAEELVRQRLKGANSNAREKFNTILALLETPQAFTVVSPTDTSSFPEQENWCLKSSVERELCEKSSVTYRFHEKMETTPGATTIWDLIYNKTPGLDVLESFKAADWYWLHLPANNHLMLAWHNKRGLLSKLSHVSEFINASYHEVKGPNSRTSFRRPTFVDASTTEDNMYSLVNRRIISLGRSPN</sequence>